<dbReference type="Proteomes" id="UP001224682">
    <property type="component" value="Unassembled WGS sequence"/>
</dbReference>
<comment type="caution">
    <text evidence="2">The sequence shown here is derived from an EMBL/GenBank/DDBJ whole genome shotgun (WGS) entry which is preliminary data.</text>
</comment>
<evidence type="ECO:0000313" key="3">
    <source>
        <dbReference type="Proteomes" id="UP001224682"/>
    </source>
</evidence>
<dbReference type="EMBL" id="JAUSUI010000001">
    <property type="protein sequence ID" value="MDQ0301343.1"/>
    <property type="molecule type" value="Genomic_DNA"/>
</dbReference>
<accession>A0ABU0B7N3</accession>
<feature type="domain" description="Peptidase M15C" evidence="1">
    <location>
        <begin position="199"/>
        <end position="262"/>
    </location>
</feature>
<dbReference type="Gene3D" id="1.10.101.10">
    <property type="entry name" value="PGBD-like superfamily/PGBD"/>
    <property type="match status" value="1"/>
</dbReference>
<evidence type="ECO:0000313" key="2">
    <source>
        <dbReference type="EMBL" id="MDQ0301343.1"/>
    </source>
</evidence>
<organism evidence="2 3">
    <name type="scientific">Ancylobacter polymorphus</name>
    <dbReference type="NCBI Taxonomy" id="223390"/>
    <lineage>
        <taxon>Bacteria</taxon>
        <taxon>Pseudomonadati</taxon>
        <taxon>Pseudomonadota</taxon>
        <taxon>Alphaproteobacteria</taxon>
        <taxon>Hyphomicrobiales</taxon>
        <taxon>Xanthobacteraceae</taxon>
        <taxon>Ancylobacter</taxon>
    </lineage>
</organism>
<dbReference type="RefSeq" id="WP_307017612.1">
    <property type="nucleotide sequence ID" value="NZ_JAUSUI010000001.1"/>
</dbReference>
<dbReference type="InterPro" id="IPR036366">
    <property type="entry name" value="PGBDSf"/>
</dbReference>
<dbReference type="InterPro" id="IPR039561">
    <property type="entry name" value="Peptidase_M15C"/>
</dbReference>
<dbReference type="InterPro" id="IPR009045">
    <property type="entry name" value="Zn_M74/Hedgehog-like"/>
</dbReference>
<gene>
    <name evidence="2" type="ORF">J2S75_000354</name>
</gene>
<evidence type="ECO:0000259" key="1">
    <source>
        <dbReference type="Pfam" id="PF13539"/>
    </source>
</evidence>
<protein>
    <recommendedName>
        <fullName evidence="1">Peptidase M15C domain-containing protein</fullName>
    </recommendedName>
</protein>
<sequence length="266" mass="29171">MDLRDLQTALNARGWKPPLATDGEWGTKTETAINALLVEAGSAGFTAWPPARKELAAKQAVLKLNGIDAGKIDGLSGPQTQYALEVWDARRRGDASVETWRDSAPAAKGVAAGAWPRQSDVPSFYGAVGTRQVTIPLPYPMALAWHTSQTITRISLHEKVAPSAARALDRVLAHYGMAKIQDLGLDLFGGSLNVRKMRGGSSYSMHAWGIAIDFDPERNQLKWGRDRARLARPDAEAFWKIWEAEGWVSLGRAANYDWMHVQAARL</sequence>
<proteinExistence type="predicted"/>
<name>A0ABU0B7N3_9HYPH</name>
<keyword evidence="3" id="KW-1185">Reference proteome</keyword>
<dbReference type="Pfam" id="PF13539">
    <property type="entry name" value="Peptidase_M15_4"/>
    <property type="match status" value="1"/>
</dbReference>
<dbReference type="SUPFAM" id="SSF55166">
    <property type="entry name" value="Hedgehog/DD-peptidase"/>
    <property type="match status" value="1"/>
</dbReference>
<reference evidence="2 3" key="1">
    <citation type="submission" date="2023-07" db="EMBL/GenBank/DDBJ databases">
        <title>Genomic Encyclopedia of Type Strains, Phase IV (KMG-IV): sequencing the most valuable type-strain genomes for metagenomic binning, comparative biology and taxonomic classification.</title>
        <authorList>
            <person name="Goeker M."/>
        </authorList>
    </citation>
    <scope>NUCLEOTIDE SEQUENCE [LARGE SCALE GENOMIC DNA]</scope>
    <source>
        <strain evidence="2 3">DSM 2457</strain>
    </source>
</reference>